<dbReference type="AlphaFoldDB" id="A0AAD5SEU4"/>
<organism evidence="1 2">
    <name type="scientific">Rhizophlyctis rosea</name>
    <dbReference type="NCBI Taxonomy" id="64517"/>
    <lineage>
        <taxon>Eukaryota</taxon>
        <taxon>Fungi</taxon>
        <taxon>Fungi incertae sedis</taxon>
        <taxon>Chytridiomycota</taxon>
        <taxon>Chytridiomycota incertae sedis</taxon>
        <taxon>Chytridiomycetes</taxon>
        <taxon>Rhizophlyctidales</taxon>
        <taxon>Rhizophlyctidaceae</taxon>
        <taxon>Rhizophlyctis</taxon>
    </lineage>
</organism>
<evidence type="ECO:0000313" key="2">
    <source>
        <dbReference type="Proteomes" id="UP001212841"/>
    </source>
</evidence>
<sequence>MGAFDELVAYPGIRDVPKNQRDTFIRTQRQQIQSSVRQSLDSLKSTFPNEFSNIKGIYDPDDLVEPLDEIREGLASQEKINQKSVLYPPGAAEFILFTYETTPSSSAAFGLPTISSATHSKPYGEDELNEEYGFYLNVDSTSKSFGKVAIDTLKGSGKFLPVADTFEEFLEKFVEFMTDDFAGAGSDRKAAVEDWYLRFADPE</sequence>
<accession>A0AAD5SEU4</accession>
<dbReference type="Proteomes" id="UP001212841">
    <property type="component" value="Unassembled WGS sequence"/>
</dbReference>
<gene>
    <name evidence="1" type="ORF">HK097_003534</name>
</gene>
<name>A0AAD5SEU4_9FUNG</name>
<proteinExistence type="predicted"/>
<reference evidence="1" key="1">
    <citation type="submission" date="2020-05" db="EMBL/GenBank/DDBJ databases">
        <title>Phylogenomic resolution of chytrid fungi.</title>
        <authorList>
            <person name="Stajich J.E."/>
            <person name="Amses K."/>
            <person name="Simmons R."/>
            <person name="Seto K."/>
            <person name="Myers J."/>
            <person name="Bonds A."/>
            <person name="Quandt C.A."/>
            <person name="Barry K."/>
            <person name="Liu P."/>
            <person name="Grigoriev I."/>
            <person name="Longcore J.E."/>
            <person name="James T.Y."/>
        </authorList>
    </citation>
    <scope>NUCLEOTIDE SEQUENCE</scope>
    <source>
        <strain evidence="1">JEL0318</strain>
    </source>
</reference>
<comment type="caution">
    <text evidence="1">The sequence shown here is derived from an EMBL/GenBank/DDBJ whole genome shotgun (WGS) entry which is preliminary data.</text>
</comment>
<keyword evidence="2" id="KW-1185">Reference proteome</keyword>
<dbReference type="EMBL" id="JADGJD010000184">
    <property type="protein sequence ID" value="KAJ3053726.1"/>
    <property type="molecule type" value="Genomic_DNA"/>
</dbReference>
<protein>
    <submittedName>
        <fullName evidence="1">Uncharacterized protein</fullName>
    </submittedName>
</protein>
<evidence type="ECO:0000313" key="1">
    <source>
        <dbReference type="EMBL" id="KAJ3053726.1"/>
    </source>
</evidence>